<organism evidence="1 2">
    <name type="scientific">Arachis hypogaea</name>
    <name type="common">Peanut</name>
    <dbReference type="NCBI Taxonomy" id="3818"/>
    <lineage>
        <taxon>Eukaryota</taxon>
        <taxon>Viridiplantae</taxon>
        <taxon>Streptophyta</taxon>
        <taxon>Embryophyta</taxon>
        <taxon>Tracheophyta</taxon>
        <taxon>Spermatophyta</taxon>
        <taxon>Magnoliopsida</taxon>
        <taxon>eudicotyledons</taxon>
        <taxon>Gunneridae</taxon>
        <taxon>Pentapetalae</taxon>
        <taxon>rosids</taxon>
        <taxon>fabids</taxon>
        <taxon>Fabales</taxon>
        <taxon>Fabaceae</taxon>
        <taxon>Papilionoideae</taxon>
        <taxon>50 kb inversion clade</taxon>
        <taxon>dalbergioids sensu lato</taxon>
        <taxon>Dalbergieae</taxon>
        <taxon>Pterocarpus clade</taxon>
        <taxon>Arachis</taxon>
    </lineage>
</organism>
<proteinExistence type="predicted"/>
<sequence>MFRIFLASRLMGSPLLVDQTAVTSFWWRTVSRVLVRSPVRKITYWVRLVYPGSSGAEIPSRVTLRSLLSITSGRTFSTCSERLCFRISRPLR</sequence>
<dbReference type="EMBL" id="SDMP01000002">
    <property type="protein sequence ID" value="RYR74066.1"/>
    <property type="molecule type" value="Genomic_DNA"/>
</dbReference>
<evidence type="ECO:0000313" key="1">
    <source>
        <dbReference type="EMBL" id="RYR74066.1"/>
    </source>
</evidence>
<evidence type="ECO:0000313" key="2">
    <source>
        <dbReference type="Proteomes" id="UP000289738"/>
    </source>
</evidence>
<reference evidence="1 2" key="1">
    <citation type="submission" date="2019-01" db="EMBL/GenBank/DDBJ databases">
        <title>Sequencing of cultivated peanut Arachis hypogaea provides insights into genome evolution and oil improvement.</title>
        <authorList>
            <person name="Chen X."/>
        </authorList>
    </citation>
    <scope>NUCLEOTIDE SEQUENCE [LARGE SCALE GENOMIC DNA]</scope>
    <source>
        <strain evidence="2">cv. Fuhuasheng</strain>
        <tissue evidence="1">Leaves</tissue>
    </source>
</reference>
<name>A0A445EEX6_ARAHY</name>
<protein>
    <submittedName>
        <fullName evidence="1">Uncharacterized protein</fullName>
    </submittedName>
</protein>
<gene>
    <name evidence="1" type="ORF">Ahy_A02g008670</name>
</gene>
<dbReference type="AlphaFoldDB" id="A0A445EEX6"/>
<keyword evidence="2" id="KW-1185">Reference proteome</keyword>
<accession>A0A445EEX6</accession>
<dbReference type="Proteomes" id="UP000289738">
    <property type="component" value="Chromosome A02"/>
</dbReference>
<comment type="caution">
    <text evidence="1">The sequence shown here is derived from an EMBL/GenBank/DDBJ whole genome shotgun (WGS) entry which is preliminary data.</text>
</comment>